<evidence type="ECO:0000313" key="5">
    <source>
        <dbReference type="Proteomes" id="UP000198460"/>
    </source>
</evidence>
<feature type="region of interest" description="Disordered" evidence="2">
    <location>
        <begin position="121"/>
        <end position="147"/>
    </location>
</feature>
<accession>A0A238H4E6</accession>
<feature type="compositionally biased region" description="Low complexity" evidence="2">
    <location>
        <begin position="133"/>
        <end position="147"/>
    </location>
</feature>
<feature type="domain" description="LysM" evidence="3">
    <location>
        <begin position="72"/>
        <end position="116"/>
    </location>
</feature>
<sequence length="404" mass="41422">MSKSEIDRRVLWLSGIAAALIVAGCATQSSPVQPTDTLASAAVASQASAAQAATTALAPNGQDQAASPLAATRYVVKRGDTLSVIAQAKGCTVKELQKWNRLGRRTRIAIGQVLWTAAPDARGAVSSQATRPADAAKPGGSDSADAGDAALAFTDSAGLLPSPVDVATGDARAVSDVLTMSDALAAIPASAASGGSSNVFELAGAGAVPAQASQVQQASQAQQASQMQQMQQMQQASRASQAQQVPQTSQTSQTPAASGSAAERAADRRVVQQTKRHAQSIALAWPVAGTVVETFQPGRNRGIQIVGRAGDPVRAAAAGRVMYAGAGLNGYGTLILVQHNADFLTAYARNRKLLVKTGDVVRQGEQIAEMGSGADNGRAAMLFEVRRDGKPVNPMLYLTGKQQG</sequence>
<dbReference type="InterPro" id="IPR050570">
    <property type="entry name" value="Cell_wall_metabolism_enzyme"/>
</dbReference>
<comment type="similarity">
    <text evidence="1">Belongs to the E.coli NlpD/Haemophilus LppB family.</text>
</comment>
<dbReference type="InterPro" id="IPR011055">
    <property type="entry name" value="Dup_hybrid_motif"/>
</dbReference>
<dbReference type="Gene3D" id="3.10.350.10">
    <property type="entry name" value="LysM domain"/>
    <property type="match status" value="1"/>
</dbReference>
<dbReference type="PANTHER" id="PTHR21666:SF263">
    <property type="entry name" value="MUREIN HYDROLASE ACTIVATOR NLPD"/>
    <property type="match status" value="1"/>
</dbReference>
<evidence type="ECO:0000256" key="2">
    <source>
        <dbReference type="SAM" id="MobiDB-lite"/>
    </source>
</evidence>
<dbReference type="SMART" id="SM00257">
    <property type="entry name" value="LysM"/>
    <property type="match status" value="1"/>
</dbReference>
<dbReference type="Pfam" id="PF01476">
    <property type="entry name" value="LysM"/>
    <property type="match status" value="1"/>
</dbReference>
<evidence type="ECO:0000313" key="4">
    <source>
        <dbReference type="EMBL" id="SMG00179.1"/>
    </source>
</evidence>
<dbReference type="InterPro" id="IPR016047">
    <property type="entry name" value="M23ase_b-sheet_dom"/>
</dbReference>
<organism evidence="4 5">
    <name type="scientific">Burkholderia singularis</name>
    <dbReference type="NCBI Taxonomy" id="1503053"/>
    <lineage>
        <taxon>Bacteria</taxon>
        <taxon>Pseudomonadati</taxon>
        <taxon>Pseudomonadota</taxon>
        <taxon>Betaproteobacteria</taxon>
        <taxon>Burkholderiales</taxon>
        <taxon>Burkholderiaceae</taxon>
        <taxon>Burkholderia</taxon>
        <taxon>pseudomallei group</taxon>
    </lineage>
</organism>
<dbReference type="PANTHER" id="PTHR21666">
    <property type="entry name" value="PEPTIDASE-RELATED"/>
    <property type="match status" value="1"/>
</dbReference>
<dbReference type="PROSITE" id="PS51782">
    <property type="entry name" value="LYSM"/>
    <property type="match status" value="1"/>
</dbReference>
<dbReference type="EMBL" id="FXAN01000050">
    <property type="protein sequence ID" value="SMG00179.1"/>
    <property type="molecule type" value="Genomic_DNA"/>
</dbReference>
<evidence type="ECO:0000256" key="1">
    <source>
        <dbReference type="ARBA" id="ARBA00038420"/>
    </source>
</evidence>
<evidence type="ECO:0000259" key="3">
    <source>
        <dbReference type="PROSITE" id="PS51782"/>
    </source>
</evidence>
<dbReference type="InterPro" id="IPR036779">
    <property type="entry name" value="LysM_dom_sf"/>
</dbReference>
<feature type="compositionally biased region" description="Low complexity" evidence="2">
    <location>
        <begin position="229"/>
        <end position="263"/>
    </location>
</feature>
<reference evidence="4 5" key="1">
    <citation type="submission" date="2017-04" db="EMBL/GenBank/DDBJ databases">
        <authorList>
            <person name="Afonso C.L."/>
            <person name="Miller P.J."/>
            <person name="Scott M.A."/>
            <person name="Spackman E."/>
            <person name="Goraichik I."/>
            <person name="Dimitrov K.M."/>
            <person name="Suarez D.L."/>
            <person name="Swayne D.E."/>
        </authorList>
    </citation>
    <scope>NUCLEOTIDE SEQUENCE [LARGE SCALE GENOMIC DNA]</scope>
    <source>
        <strain evidence="4">LMG 28154</strain>
    </source>
</reference>
<dbReference type="SUPFAM" id="SSF54106">
    <property type="entry name" value="LysM domain"/>
    <property type="match status" value="1"/>
</dbReference>
<dbReference type="Pfam" id="PF01551">
    <property type="entry name" value="Peptidase_M23"/>
    <property type="match status" value="1"/>
</dbReference>
<dbReference type="Gene3D" id="2.70.70.10">
    <property type="entry name" value="Glucose Permease (Domain IIA)"/>
    <property type="match status" value="1"/>
</dbReference>
<dbReference type="RefSeq" id="WP_173678664.1">
    <property type="nucleotide sequence ID" value="NZ_FXAN01000050.1"/>
</dbReference>
<dbReference type="PROSITE" id="PS00430">
    <property type="entry name" value="TONB_DEPENDENT_REC_1"/>
    <property type="match status" value="1"/>
</dbReference>
<proteinExistence type="inferred from homology"/>
<dbReference type="AlphaFoldDB" id="A0A238H4E6"/>
<dbReference type="Proteomes" id="UP000198460">
    <property type="component" value="Unassembled WGS sequence"/>
</dbReference>
<dbReference type="CDD" id="cd12797">
    <property type="entry name" value="M23_peptidase"/>
    <property type="match status" value="1"/>
</dbReference>
<gene>
    <name evidence="4" type="ORF">BSIN_0304</name>
</gene>
<dbReference type="CDD" id="cd00118">
    <property type="entry name" value="LysM"/>
    <property type="match status" value="1"/>
</dbReference>
<protein>
    <submittedName>
        <fullName evidence="4">Membrane proteins related to metalloendopeptidases</fullName>
    </submittedName>
</protein>
<dbReference type="SUPFAM" id="SSF51261">
    <property type="entry name" value="Duplicated hybrid motif"/>
    <property type="match status" value="1"/>
</dbReference>
<dbReference type="InterPro" id="IPR018392">
    <property type="entry name" value="LysM"/>
</dbReference>
<dbReference type="PROSITE" id="PS51257">
    <property type="entry name" value="PROKAR_LIPOPROTEIN"/>
    <property type="match status" value="1"/>
</dbReference>
<name>A0A238H4E6_9BURK</name>
<dbReference type="InterPro" id="IPR010916">
    <property type="entry name" value="TonB_box_CS"/>
</dbReference>
<feature type="region of interest" description="Disordered" evidence="2">
    <location>
        <begin position="229"/>
        <end position="273"/>
    </location>
</feature>
<dbReference type="GO" id="GO:0004222">
    <property type="term" value="F:metalloendopeptidase activity"/>
    <property type="evidence" value="ECO:0007669"/>
    <property type="project" value="TreeGrafter"/>
</dbReference>